<proteinExistence type="predicted"/>
<protein>
    <recommendedName>
        <fullName evidence="5">LITAF domain-containing protein</fullName>
    </recommendedName>
</protein>
<dbReference type="EMBL" id="KZ805456">
    <property type="protein sequence ID" value="PVH96734.1"/>
    <property type="molecule type" value="Genomic_DNA"/>
</dbReference>
<keyword evidence="4" id="KW-1185">Reference proteome</keyword>
<accession>A0A2V1DI04</accession>
<name>A0A2V1DI04_9PLEO</name>
<keyword evidence="2" id="KW-0812">Transmembrane</keyword>
<dbReference type="AlphaFoldDB" id="A0A2V1DI04"/>
<evidence type="ECO:0008006" key="5">
    <source>
        <dbReference type="Google" id="ProtNLM"/>
    </source>
</evidence>
<evidence type="ECO:0000256" key="2">
    <source>
        <dbReference type="SAM" id="Phobius"/>
    </source>
</evidence>
<keyword evidence="2" id="KW-1133">Transmembrane helix</keyword>
<evidence type="ECO:0000313" key="3">
    <source>
        <dbReference type="EMBL" id="PVH96734.1"/>
    </source>
</evidence>
<gene>
    <name evidence="3" type="ORF">DM02DRAFT_105171</name>
</gene>
<dbReference type="OrthoDB" id="4506934at2759"/>
<keyword evidence="2" id="KW-0472">Membrane</keyword>
<evidence type="ECO:0000313" key="4">
    <source>
        <dbReference type="Proteomes" id="UP000244855"/>
    </source>
</evidence>
<sequence>MGLPSPQEAAPAYEDVMHNDHPMSIFTPSASSSSGTLQYTSVPQEDFENVHDEHTHRVPSPAPVPPQQPETFAQTLAGVFKKPAHAHCEACDKQVEARERRANQRHCCSMVAAVFIALFFCIMILGIVIADEVAKMKNSGHL</sequence>
<organism evidence="3 4">
    <name type="scientific">Periconia macrospinosa</name>
    <dbReference type="NCBI Taxonomy" id="97972"/>
    <lineage>
        <taxon>Eukaryota</taxon>
        <taxon>Fungi</taxon>
        <taxon>Dikarya</taxon>
        <taxon>Ascomycota</taxon>
        <taxon>Pezizomycotina</taxon>
        <taxon>Dothideomycetes</taxon>
        <taxon>Pleosporomycetidae</taxon>
        <taxon>Pleosporales</taxon>
        <taxon>Massarineae</taxon>
        <taxon>Periconiaceae</taxon>
        <taxon>Periconia</taxon>
    </lineage>
</organism>
<evidence type="ECO:0000256" key="1">
    <source>
        <dbReference type="SAM" id="MobiDB-lite"/>
    </source>
</evidence>
<feature type="compositionally biased region" description="Polar residues" evidence="1">
    <location>
        <begin position="26"/>
        <end position="38"/>
    </location>
</feature>
<reference evidence="3 4" key="1">
    <citation type="journal article" date="2018" name="Sci. Rep.">
        <title>Comparative genomics provides insights into the lifestyle and reveals functional heterogeneity of dark septate endophytic fungi.</title>
        <authorList>
            <person name="Knapp D.G."/>
            <person name="Nemeth J.B."/>
            <person name="Barry K."/>
            <person name="Hainaut M."/>
            <person name="Henrissat B."/>
            <person name="Johnson J."/>
            <person name="Kuo A."/>
            <person name="Lim J.H.P."/>
            <person name="Lipzen A."/>
            <person name="Nolan M."/>
            <person name="Ohm R.A."/>
            <person name="Tamas L."/>
            <person name="Grigoriev I.V."/>
            <person name="Spatafora J.W."/>
            <person name="Nagy L.G."/>
            <person name="Kovacs G.M."/>
        </authorList>
    </citation>
    <scope>NUCLEOTIDE SEQUENCE [LARGE SCALE GENOMIC DNA]</scope>
    <source>
        <strain evidence="3 4">DSE2036</strain>
    </source>
</reference>
<feature type="transmembrane region" description="Helical" evidence="2">
    <location>
        <begin position="107"/>
        <end position="130"/>
    </location>
</feature>
<feature type="region of interest" description="Disordered" evidence="1">
    <location>
        <begin position="1"/>
        <end position="38"/>
    </location>
</feature>
<dbReference type="Proteomes" id="UP000244855">
    <property type="component" value="Unassembled WGS sequence"/>
</dbReference>